<accession>A0ABS8NQD2</accession>
<keyword evidence="2" id="KW-0378">Hydrolase</keyword>
<reference evidence="2" key="1">
    <citation type="submission" date="2021-02" db="EMBL/GenBank/DDBJ databases">
        <title>Copper resistance gene diversity in local Xanthomonas species at agrochemical polluted sites in Trinidad, Trinidad and Tobago.</title>
        <authorList>
            <person name="Ramnarine S.D.B.J."/>
            <person name="Ramsubhag A."/>
            <person name="Jayaraman J."/>
        </authorList>
    </citation>
    <scope>NUCLEOTIDE SEQUENCE</scope>
    <source>
        <strain evidence="2">CaNP6A</strain>
    </source>
</reference>
<keyword evidence="3" id="KW-1185">Reference proteome</keyword>
<dbReference type="EMBL" id="JAFFQI010000171">
    <property type="protein sequence ID" value="MCD0265274.1"/>
    <property type="molecule type" value="Genomic_DNA"/>
</dbReference>
<feature type="domain" description="Beta-lactamase-related" evidence="1">
    <location>
        <begin position="38"/>
        <end position="154"/>
    </location>
</feature>
<gene>
    <name evidence="2" type="ORF">JWH11_02230</name>
</gene>
<dbReference type="Proteomes" id="UP001430396">
    <property type="component" value="Unassembled WGS sequence"/>
</dbReference>
<dbReference type="InterPro" id="IPR001466">
    <property type="entry name" value="Beta-lactam-related"/>
</dbReference>
<dbReference type="GO" id="GO:0016787">
    <property type="term" value="F:hydrolase activity"/>
    <property type="evidence" value="ECO:0007669"/>
    <property type="project" value="UniProtKB-KW"/>
</dbReference>
<protein>
    <submittedName>
        <fullName evidence="2">Serine hydrolase</fullName>
    </submittedName>
</protein>
<dbReference type="Gene3D" id="3.40.710.10">
    <property type="entry name" value="DD-peptidase/beta-lactamase superfamily"/>
    <property type="match status" value="1"/>
</dbReference>
<comment type="caution">
    <text evidence="2">The sequence shown here is derived from an EMBL/GenBank/DDBJ whole genome shotgun (WGS) entry which is preliminary data.</text>
</comment>
<evidence type="ECO:0000313" key="2">
    <source>
        <dbReference type="EMBL" id="MCD0265274.1"/>
    </source>
</evidence>
<dbReference type="SUPFAM" id="SSF56601">
    <property type="entry name" value="beta-lactamase/transpeptidase-like"/>
    <property type="match status" value="1"/>
</dbReference>
<proteinExistence type="predicted"/>
<organism evidence="2 3">
    <name type="scientific">Xanthomonas melonis</name>
    <dbReference type="NCBI Taxonomy" id="56456"/>
    <lineage>
        <taxon>Bacteria</taxon>
        <taxon>Pseudomonadati</taxon>
        <taxon>Pseudomonadota</taxon>
        <taxon>Gammaproteobacteria</taxon>
        <taxon>Lysobacterales</taxon>
        <taxon>Lysobacteraceae</taxon>
        <taxon>Xanthomonas</taxon>
    </lineage>
</organism>
<sequence length="183" mass="19593">MALVSSACGQQGAVVARKLNCRPAGTHAMLYVGHMGLSVPVRPYELVTYPDGGLRSCGNDLSLWFIALLDGGRYQGTRVLDAATTAEMLRFQYAGSNVPDDVIVSEKNAGIFWSTKFNVTRIGHGGSDPGVRAEILSDLDHANAVVMLSNTSLDGSNAKLQVELYDMLWAHALELRAQAAAAR</sequence>
<dbReference type="Pfam" id="PF00144">
    <property type="entry name" value="Beta-lactamase"/>
    <property type="match status" value="1"/>
</dbReference>
<name>A0ABS8NQD2_9XANT</name>
<evidence type="ECO:0000259" key="1">
    <source>
        <dbReference type="Pfam" id="PF00144"/>
    </source>
</evidence>
<evidence type="ECO:0000313" key="3">
    <source>
        <dbReference type="Proteomes" id="UP001430396"/>
    </source>
</evidence>
<dbReference type="InterPro" id="IPR012338">
    <property type="entry name" value="Beta-lactam/transpept-like"/>
</dbReference>